<keyword evidence="4 6" id="KW-1133">Transmembrane helix</keyword>
<dbReference type="InterPro" id="IPR011701">
    <property type="entry name" value="MFS"/>
</dbReference>
<dbReference type="Proteomes" id="UP001069802">
    <property type="component" value="Unassembled WGS sequence"/>
</dbReference>
<dbReference type="Pfam" id="PF07690">
    <property type="entry name" value="MFS_1"/>
    <property type="match status" value="1"/>
</dbReference>
<feature type="transmembrane region" description="Helical" evidence="6">
    <location>
        <begin position="51"/>
        <end position="72"/>
    </location>
</feature>
<feature type="transmembrane region" description="Helical" evidence="6">
    <location>
        <begin position="264"/>
        <end position="285"/>
    </location>
</feature>
<reference evidence="8" key="1">
    <citation type="submission" date="2022-12" db="EMBL/GenBank/DDBJ databases">
        <title>Bacterial isolates from different developmental stages of Nematostella vectensis.</title>
        <authorList>
            <person name="Fraune S."/>
        </authorList>
    </citation>
    <scope>NUCLEOTIDE SEQUENCE</scope>
    <source>
        <strain evidence="8">G21630-S1</strain>
    </source>
</reference>
<feature type="transmembrane region" description="Helical" evidence="6">
    <location>
        <begin position="297"/>
        <end position="318"/>
    </location>
</feature>
<dbReference type="PANTHER" id="PTHR23513:SF11">
    <property type="entry name" value="STAPHYLOFERRIN A TRANSPORTER"/>
    <property type="match status" value="1"/>
</dbReference>
<dbReference type="EMBL" id="JAPWGY010000011">
    <property type="protein sequence ID" value="MCZ4282848.1"/>
    <property type="molecule type" value="Genomic_DNA"/>
</dbReference>
<evidence type="ECO:0000256" key="4">
    <source>
        <dbReference type="ARBA" id="ARBA00022989"/>
    </source>
</evidence>
<dbReference type="InterPro" id="IPR036259">
    <property type="entry name" value="MFS_trans_sf"/>
</dbReference>
<feature type="transmembrane region" description="Helical" evidence="6">
    <location>
        <begin position="84"/>
        <end position="104"/>
    </location>
</feature>
<feature type="transmembrane region" description="Helical" evidence="6">
    <location>
        <begin position="110"/>
        <end position="135"/>
    </location>
</feature>
<evidence type="ECO:0000256" key="3">
    <source>
        <dbReference type="ARBA" id="ARBA00022692"/>
    </source>
</evidence>
<keyword evidence="9" id="KW-1185">Reference proteome</keyword>
<evidence type="ECO:0000313" key="9">
    <source>
        <dbReference type="Proteomes" id="UP001069802"/>
    </source>
</evidence>
<keyword evidence="2" id="KW-1003">Cell membrane</keyword>
<dbReference type="PROSITE" id="PS50850">
    <property type="entry name" value="MFS"/>
    <property type="match status" value="1"/>
</dbReference>
<feature type="transmembrane region" description="Helical" evidence="6">
    <location>
        <begin position="357"/>
        <end position="375"/>
    </location>
</feature>
<dbReference type="InterPro" id="IPR020846">
    <property type="entry name" value="MFS_dom"/>
</dbReference>
<evidence type="ECO:0000256" key="5">
    <source>
        <dbReference type="ARBA" id="ARBA00023136"/>
    </source>
</evidence>
<evidence type="ECO:0000256" key="6">
    <source>
        <dbReference type="SAM" id="Phobius"/>
    </source>
</evidence>
<evidence type="ECO:0000313" key="8">
    <source>
        <dbReference type="EMBL" id="MCZ4282848.1"/>
    </source>
</evidence>
<feature type="domain" description="Major facilitator superfamily (MFS) profile" evidence="7">
    <location>
        <begin position="1"/>
        <end position="201"/>
    </location>
</feature>
<proteinExistence type="predicted"/>
<protein>
    <submittedName>
        <fullName evidence="8">MFS transporter</fullName>
    </submittedName>
</protein>
<keyword evidence="3 6" id="KW-0812">Transmembrane</keyword>
<gene>
    <name evidence="8" type="ORF">O4H49_18835</name>
</gene>
<name>A0ABT4LNY3_9PROT</name>
<keyword evidence="5 6" id="KW-0472">Membrane</keyword>
<dbReference type="CDD" id="cd06173">
    <property type="entry name" value="MFS_MefA_like"/>
    <property type="match status" value="1"/>
</dbReference>
<dbReference type="PANTHER" id="PTHR23513">
    <property type="entry name" value="INTEGRAL MEMBRANE EFFLUX PROTEIN-RELATED"/>
    <property type="match status" value="1"/>
</dbReference>
<feature type="transmembrane region" description="Helical" evidence="6">
    <location>
        <begin position="229"/>
        <end position="249"/>
    </location>
</feature>
<comment type="subcellular location">
    <subcellularLocation>
        <location evidence="1">Cell membrane</location>
        <topology evidence="1">Multi-pass membrane protein</topology>
    </subcellularLocation>
</comment>
<dbReference type="SUPFAM" id="SSF103473">
    <property type="entry name" value="MFS general substrate transporter"/>
    <property type="match status" value="1"/>
</dbReference>
<evidence type="ECO:0000259" key="7">
    <source>
        <dbReference type="PROSITE" id="PS50850"/>
    </source>
</evidence>
<accession>A0ABT4LNY3</accession>
<evidence type="ECO:0000256" key="2">
    <source>
        <dbReference type="ARBA" id="ARBA00022475"/>
    </source>
</evidence>
<organism evidence="8 9">
    <name type="scientific">Kiloniella laminariae</name>
    <dbReference type="NCBI Taxonomy" id="454162"/>
    <lineage>
        <taxon>Bacteria</taxon>
        <taxon>Pseudomonadati</taxon>
        <taxon>Pseudomonadota</taxon>
        <taxon>Alphaproteobacteria</taxon>
        <taxon>Rhodospirillales</taxon>
        <taxon>Kiloniellaceae</taxon>
        <taxon>Kiloniella</taxon>
    </lineage>
</organism>
<comment type="caution">
    <text evidence="8">The sequence shown here is derived from an EMBL/GenBank/DDBJ whole genome shotgun (WGS) entry which is preliminary data.</text>
</comment>
<feature type="transmembrane region" description="Helical" evidence="6">
    <location>
        <begin position="21"/>
        <end position="45"/>
    </location>
</feature>
<sequence length="417" mass="44996">MAEQALLGGIGKAFADRNFRIFSVGSIASWISFFVQIIAVSWFTWELTGSTSWLATMALLDIVPNVVLTPFGGVLADRYDRYRILMIAYVLALVHALVLAFLALNGDLTIWVLALMVFIHGIIISLSVPSMYGMLPRFVDKSLLSSAIAVNSSYSQFAVFAGPVLAGWIISVYGVSLAFAVNALGYVVFLGSAMLLKTPEEYVKPERSQNSVLKDIAIGADYLRQHRGIFGLLALLLVGDVLGSSFYFLNPAYAEQILGMGVEGVSLILSSLGVGATLSALWLAYQGVKAVGTNKILWSLLVYICCIAGLFLAGNVYLAVAGAVVLGITGEFHRTGTISLIQLSVAEEMRGRTMGSVFMLTELTGGIGTYLLGTFAVTRGLVTPMLIAVAVSLVLWLAFFIRRKQLIRYLDDTVRAI</sequence>
<feature type="transmembrane region" description="Helical" evidence="6">
    <location>
        <begin position="381"/>
        <end position="401"/>
    </location>
</feature>
<evidence type="ECO:0000256" key="1">
    <source>
        <dbReference type="ARBA" id="ARBA00004651"/>
    </source>
</evidence>
<dbReference type="RefSeq" id="WP_269424990.1">
    <property type="nucleotide sequence ID" value="NZ_JAPWGY010000011.1"/>
</dbReference>
<dbReference type="Gene3D" id="1.20.1250.20">
    <property type="entry name" value="MFS general substrate transporter like domains"/>
    <property type="match status" value="1"/>
</dbReference>